<dbReference type="GO" id="GO:0000978">
    <property type="term" value="F:RNA polymerase II cis-regulatory region sequence-specific DNA binding"/>
    <property type="evidence" value="ECO:0007669"/>
    <property type="project" value="TreeGrafter"/>
</dbReference>
<dbReference type="CDD" id="cd01389">
    <property type="entry name" value="HMG-box_ROX1-like"/>
    <property type="match status" value="1"/>
</dbReference>
<gene>
    <name evidence="6" type="ORF">NP233_g7610</name>
</gene>
<feature type="compositionally biased region" description="Basic and acidic residues" evidence="4">
    <location>
        <begin position="1"/>
        <end position="14"/>
    </location>
</feature>
<dbReference type="Pfam" id="PF00505">
    <property type="entry name" value="HMG_box"/>
    <property type="match status" value="1"/>
</dbReference>
<evidence type="ECO:0000313" key="7">
    <source>
        <dbReference type="Proteomes" id="UP001213000"/>
    </source>
</evidence>
<dbReference type="Gene3D" id="1.10.30.10">
    <property type="entry name" value="High mobility group box domain"/>
    <property type="match status" value="1"/>
</dbReference>
<feature type="compositionally biased region" description="Basic and acidic residues" evidence="4">
    <location>
        <begin position="183"/>
        <end position="203"/>
    </location>
</feature>
<keyword evidence="7" id="KW-1185">Reference proteome</keyword>
<sequence length="437" mass="48166">MPAQRTRDTQHRSLEVTTDAPQPPTLAIISPTPRAFTFPSTHNLADSPYSSPSQSPFEPDQLDLRSLPSQCTLAPQFTTAPEFQRTLSPISSVPEPSTSPSPSHTHQRRKSSICSISGDEERRPRKGDSDYIKRPENAFILFRRKCCEDRQAAANDEHLDGPAKKQRQADLSKTISQQWKSLSPEERKVWEDKAKERKKEHEAMYPNYVYRPQRSKDKAKAKKAAKPGQKGDESAPENVQFVLPVPSQRHGRSASAPTPPPYQSILLPNVYQIPSCPTSPSLLPMINRHASQSGQNVNHFDYLPHDNFMPPPSFGETNFEASLQSSEFLRNIFAMPSLSSSSQKNDLALLPSISPASSAGSSGPSSPVSGPYTPLAGIASQSFTQQLAGIDMSIPEPRQGELEMPTDMHIQQDLSYAWDSNSICPATPGSYLAMTST</sequence>
<dbReference type="SMART" id="SM00398">
    <property type="entry name" value="HMG"/>
    <property type="match status" value="1"/>
</dbReference>
<feature type="compositionally biased region" description="Basic and acidic residues" evidence="4">
    <location>
        <begin position="154"/>
        <end position="170"/>
    </location>
</feature>
<reference evidence="6" key="1">
    <citation type="submission" date="2022-07" db="EMBL/GenBank/DDBJ databases">
        <title>Genome Sequence of Leucocoprinus birnbaumii.</title>
        <authorList>
            <person name="Buettner E."/>
        </authorList>
    </citation>
    <scope>NUCLEOTIDE SEQUENCE</scope>
    <source>
        <strain evidence="6">VT141</strain>
    </source>
</reference>
<dbReference type="InterPro" id="IPR050140">
    <property type="entry name" value="SRY-related_HMG-box_TF-like"/>
</dbReference>
<comment type="caution">
    <text evidence="6">The sequence shown here is derived from an EMBL/GenBank/DDBJ whole genome shotgun (WGS) entry which is preliminary data.</text>
</comment>
<dbReference type="SUPFAM" id="SSF47095">
    <property type="entry name" value="HMG-box"/>
    <property type="match status" value="1"/>
</dbReference>
<proteinExistence type="predicted"/>
<keyword evidence="2" id="KW-0804">Transcription</keyword>
<name>A0AAD5VS86_9AGAR</name>
<feature type="compositionally biased region" description="Polar residues" evidence="4">
    <location>
        <begin position="67"/>
        <end position="87"/>
    </location>
</feature>
<accession>A0AAD5VS86</accession>
<dbReference type="GO" id="GO:0030154">
    <property type="term" value="P:cell differentiation"/>
    <property type="evidence" value="ECO:0007669"/>
    <property type="project" value="TreeGrafter"/>
</dbReference>
<dbReference type="PANTHER" id="PTHR10270:SF161">
    <property type="entry name" value="SEX-DETERMINING REGION Y PROTEIN"/>
    <property type="match status" value="1"/>
</dbReference>
<dbReference type="PANTHER" id="PTHR10270">
    <property type="entry name" value="SOX TRANSCRIPTION FACTOR"/>
    <property type="match status" value="1"/>
</dbReference>
<feature type="compositionally biased region" description="Low complexity" evidence="4">
    <location>
        <begin position="88"/>
        <end position="103"/>
    </location>
</feature>
<evidence type="ECO:0000256" key="2">
    <source>
        <dbReference type="ARBA" id="ARBA00023163"/>
    </source>
</evidence>
<feature type="DNA-binding region" description="HMG box" evidence="3">
    <location>
        <begin position="132"/>
        <end position="209"/>
    </location>
</feature>
<dbReference type="EMBL" id="JANIEX010000568">
    <property type="protein sequence ID" value="KAJ3565474.1"/>
    <property type="molecule type" value="Genomic_DNA"/>
</dbReference>
<dbReference type="InterPro" id="IPR009071">
    <property type="entry name" value="HMG_box_dom"/>
</dbReference>
<dbReference type="GO" id="GO:0005634">
    <property type="term" value="C:nucleus"/>
    <property type="evidence" value="ECO:0007669"/>
    <property type="project" value="UniProtKB-UniRule"/>
</dbReference>
<feature type="compositionally biased region" description="Polar residues" evidence="4">
    <location>
        <begin position="38"/>
        <end position="56"/>
    </location>
</feature>
<feature type="domain" description="HMG box" evidence="5">
    <location>
        <begin position="132"/>
        <end position="209"/>
    </location>
</feature>
<evidence type="ECO:0000256" key="1">
    <source>
        <dbReference type="ARBA" id="ARBA00023125"/>
    </source>
</evidence>
<feature type="region of interest" description="Disordered" evidence="4">
    <location>
        <begin position="1"/>
        <end position="132"/>
    </location>
</feature>
<dbReference type="InterPro" id="IPR036910">
    <property type="entry name" value="HMG_box_dom_sf"/>
</dbReference>
<evidence type="ECO:0000256" key="3">
    <source>
        <dbReference type="PROSITE-ProRule" id="PRU00267"/>
    </source>
</evidence>
<organism evidence="6 7">
    <name type="scientific">Leucocoprinus birnbaumii</name>
    <dbReference type="NCBI Taxonomy" id="56174"/>
    <lineage>
        <taxon>Eukaryota</taxon>
        <taxon>Fungi</taxon>
        <taxon>Dikarya</taxon>
        <taxon>Basidiomycota</taxon>
        <taxon>Agaricomycotina</taxon>
        <taxon>Agaricomycetes</taxon>
        <taxon>Agaricomycetidae</taxon>
        <taxon>Agaricales</taxon>
        <taxon>Agaricineae</taxon>
        <taxon>Agaricaceae</taxon>
        <taxon>Leucocoprinus</taxon>
    </lineage>
</organism>
<dbReference type="Proteomes" id="UP001213000">
    <property type="component" value="Unassembled WGS sequence"/>
</dbReference>
<protein>
    <recommendedName>
        <fullName evidence="5">HMG box domain-containing protein</fullName>
    </recommendedName>
</protein>
<keyword evidence="3" id="KW-0539">Nucleus</keyword>
<evidence type="ECO:0000256" key="4">
    <source>
        <dbReference type="SAM" id="MobiDB-lite"/>
    </source>
</evidence>
<dbReference type="AlphaFoldDB" id="A0AAD5VS86"/>
<evidence type="ECO:0000259" key="5">
    <source>
        <dbReference type="PROSITE" id="PS50118"/>
    </source>
</evidence>
<feature type="compositionally biased region" description="Polar residues" evidence="4">
    <location>
        <begin position="171"/>
        <end position="181"/>
    </location>
</feature>
<feature type="region of interest" description="Disordered" evidence="4">
    <location>
        <begin position="154"/>
        <end position="239"/>
    </location>
</feature>
<dbReference type="PROSITE" id="PS50118">
    <property type="entry name" value="HMG_BOX_2"/>
    <property type="match status" value="1"/>
</dbReference>
<dbReference type="GO" id="GO:0001228">
    <property type="term" value="F:DNA-binding transcription activator activity, RNA polymerase II-specific"/>
    <property type="evidence" value="ECO:0007669"/>
    <property type="project" value="TreeGrafter"/>
</dbReference>
<keyword evidence="1 3" id="KW-0238">DNA-binding</keyword>
<evidence type="ECO:0000313" key="6">
    <source>
        <dbReference type="EMBL" id="KAJ3565474.1"/>
    </source>
</evidence>
<feature type="compositionally biased region" description="Basic and acidic residues" evidence="4">
    <location>
        <begin position="119"/>
        <end position="132"/>
    </location>
</feature>